<evidence type="ECO:0000256" key="1">
    <source>
        <dbReference type="SAM" id="SignalP"/>
    </source>
</evidence>
<organism evidence="2 3">
    <name type="scientific">Kosakonia oryzendophytica</name>
    <dbReference type="NCBI Taxonomy" id="1005665"/>
    <lineage>
        <taxon>Bacteria</taxon>
        <taxon>Pseudomonadati</taxon>
        <taxon>Pseudomonadota</taxon>
        <taxon>Gammaproteobacteria</taxon>
        <taxon>Enterobacterales</taxon>
        <taxon>Enterobacteriaceae</taxon>
        <taxon>Kosakonia</taxon>
    </lineage>
</organism>
<dbReference type="AlphaFoldDB" id="A0A1C4B100"/>
<dbReference type="EMBL" id="FMAY01000004">
    <property type="protein sequence ID" value="SCC00553.1"/>
    <property type="molecule type" value="Genomic_DNA"/>
</dbReference>
<dbReference type="InterPro" id="IPR032774">
    <property type="entry name" value="WG_beta_rep"/>
</dbReference>
<proteinExistence type="predicted"/>
<feature type="signal peptide" evidence="1">
    <location>
        <begin position="1"/>
        <end position="19"/>
    </location>
</feature>
<reference evidence="3" key="1">
    <citation type="submission" date="2016-08" db="EMBL/GenBank/DDBJ databases">
        <authorList>
            <person name="Varghese N."/>
            <person name="Submissions Spin"/>
        </authorList>
    </citation>
    <scope>NUCLEOTIDE SEQUENCE [LARGE SCALE GENOMIC DNA]</scope>
    <source>
        <strain evidence="3">REICA_082</strain>
    </source>
</reference>
<keyword evidence="3" id="KW-1185">Reference proteome</keyword>
<name>A0A1C4B100_9ENTR</name>
<sequence length="186" mass="21114">MVFRIIAGVLLMVASAAHAALKPVYGCSYWDKKTDNVEQLKKCMEVKEGKLFFLPELFTKSRDVEGTLWVGVYEYARDAGLQDGDYYVHAPDSYLSVIHFDNGPDWYVEGLVRSRQNGKIGFWDYAFRNRIAPQFDYAGQFKEGKALVCNGCKTQRDGEHVALVGGEWFYIDKTGKRVSEVKSAPF</sequence>
<keyword evidence="1" id="KW-0732">Signal</keyword>
<gene>
    <name evidence="2" type="ORF">GA0061071_10442</name>
</gene>
<dbReference type="Pfam" id="PF14903">
    <property type="entry name" value="WG_beta_rep"/>
    <property type="match status" value="1"/>
</dbReference>
<accession>A0A1C4B100</accession>
<evidence type="ECO:0000313" key="3">
    <source>
        <dbReference type="Proteomes" id="UP000198975"/>
    </source>
</evidence>
<feature type="chain" id="PRO_5008689047" description="WG containing repeat-containing protein" evidence="1">
    <location>
        <begin position="20"/>
        <end position="186"/>
    </location>
</feature>
<protein>
    <recommendedName>
        <fullName evidence="4">WG containing repeat-containing protein</fullName>
    </recommendedName>
</protein>
<evidence type="ECO:0000313" key="2">
    <source>
        <dbReference type="EMBL" id="SCC00553.1"/>
    </source>
</evidence>
<dbReference type="Proteomes" id="UP000198975">
    <property type="component" value="Unassembled WGS sequence"/>
</dbReference>
<evidence type="ECO:0008006" key="4">
    <source>
        <dbReference type="Google" id="ProtNLM"/>
    </source>
</evidence>